<evidence type="ECO:0008006" key="4">
    <source>
        <dbReference type="Google" id="ProtNLM"/>
    </source>
</evidence>
<accession>A0A2T7D4I3</accession>
<dbReference type="Gramene" id="PUZ50507">
    <property type="protein sequence ID" value="PUZ50507"/>
    <property type="gene ID" value="GQ55_6G063800"/>
</dbReference>
<organism evidence="2 3">
    <name type="scientific">Panicum hallii var. hallii</name>
    <dbReference type="NCBI Taxonomy" id="1504633"/>
    <lineage>
        <taxon>Eukaryota</taxon>
        <taxon>Viridiplantae</taxon>
        <taxon>Streptophyta</taxon>
        <taxon>Embryophyta</taxon>
        <taxon>Tracheophyta</taxon>
        <taxon>Spermatophyta</taxon>
        <taxon>Magnoliopsida</taxon>
        <taxon>Liliopsida</taxon>
        <taxon>Poales</taxon>
        <taxon>Poaceae</taxon>
        <taxon>PACMAD clade</taxon>
        <taxon>Panicoideae</taxon>
        <taxon>Panicodae</taxon>
        <taxon>Paniceae</taxon>
        <taxon>Panicinae</taxon>
        <taxon>Panicum</taxon>
        <taxon>Panicum sect. Panicum</taxon>
    </lineage>
</organism>
<protein>
    <recommendedName>
        <fullName evidence="4">Secreted protein</fullName>
    </recommendedName>
</protein>
<reference evidence="2 3" key="1">
    <citation type="submission" date="2018-04" db="EMBL/GenBank/DDBJ databases">
        <title>WGS assembly of Panicum hallii var. hallii HAL2.</title>
        <authorList>
            <person name="Lovell J."/>
            <person name="Jenkins J."/>
            <person name="Lowry D."/>
            <person name="Mamidi S."/>
            <person name="Sreedasyam A."/>
            <person name="Weng X."/>
            <person name="Barry K."/>
            <person name="Bonette J."/>
            <person name="Campitelli B."/>
            <person name="Daum C."/>
            <person name="Gordon S."/>
            <person name="Gould B."/>
            <person name="Lipzen A."/>
            <person name="MacQueen A."/>
            <person name="Palacio-Mejia J."/>
            <person name="Plott C."/>
            <person name="Shakirov E."/>
            <person name="Shu S."/>
            <person name="Yoshinaga Y."/>
            <person name="Zane M."/>
            <person name="Rokhsar D."/>
            <person name="Grimwood J."/>
            <person name="Schmutz J."/>
            <person name="Juenger T."/>
        </authorList>
    </citation>
    <scope>NUCLEOTIDE SEQUENCE [LARGE SCALE GENOMIC DNA]</scope>
    <source>
        <strain evidence="3">cv. HAL2</strain>
    </source>
</reference>
<dbReference type="Proteomes" id="UP000244336">
    <property type="component" value="Chromosome 6"/>
</dbReference>
<name>A0A2T7D4I3_9POAL</name>
<dbReference type="EMBL" id="CM009754">
    <property type="protein sequence ID" value="PUZ50507.1"/>
    <property type="molecule type" value="Genomic_DNA"/>
</dbReference>
<dbReference type="AlphaFoldDB" id="A0A2T7D4I3"/>
<keyword evidence="3" id="KW-1185">Reference proteome</keyword>
<sequence length="77" mass="8485">MAKEMKWLYLYLSLLDLDVAAGCHGPNFAIGPQGQHNNFTISVSLHLRHTVWQAVQKDAPCTNCSTLFPVHPLPAAV</sequence>
<keyword evidence="1" id="KW-0732">Signal</keyword>
<proteinExistence type="predicted"/>
<evidence type="ECO:0000313" key="3">
    <source>
        <dbReference type="Proteomes" id="UP000244336"/>
    </source>
</evidence>
<gene>
    <name evidence="2" type="ORF">GQ55_6G063800</name>
</gene>
<feature type="chain" id="PRO_5015688432" description="Secreted protein" evidence="1">
    <location>
        <begin position="23"/>
        <end position="77"/>
    </location>
</feature>
<feature type="signal peptide" evidence="1">
    <location>
        <begin position="1"/>
        <end position="22"/>
    </location>
</feature>
<evidence type="ECO:0000313" key="2">
    <source>
        <dbReference type="EMBL" id="PUZ50507.1"/>
    </source>
</evidence>
<evidence type="ECO:0000256" key="1">
    <source>
        <dbReference type="SAM" id="SignalP"/>
    </source>
</evidence>